<feature type="non-terminal residue" evidence="4">
    <location>
        <position position="1"/>
    </location>
</feature>
<dbReference type="Pfam" id="PF16916">
    <property type="entry name" value="ZT_dimer"/>
    <property type="match status" value="1"/>
</dbReference>
<dbReference type="PANTHER" id="PTHR11562:SF27">
    <property type="entry name" value="PROTON-COUPLED ZINC ANTIPORTER SLC30A4-RELATED"/>
    <property type="match status" value="1"/>
</dbReference>
<keyword evidence="2" id="KW-0406">Ion transport</keyword>
<dbReference type="InterPro" id="IPR027470">
    <property type="entry name" value="Cation_efflux_CTD"/>
</dbReference>
<dbReference type="InterPro" id="IPR050681">
    <property type="entry name" value="CDF/SLC30A"/>
</dbReference>
<evidence type="ECO:0000313" key="4">
    <source>
        <dbReference type="EMBL" id="GCB82452.1"/>
    </source>
</evidence>
<reference evidence="4 5" key="1">
    <citation type="journal article" date="2018" name="Nat. Ecol. Evol.">
        <title>Shark genomes provide insights into elasmobranch evolution and the origin of vertebrates.</title>
        <authorList>
            <person name="Hara Y"/>
            <person name="Yamaguchi K"/>
            <person name="Onimaru K"/>
            <person name="Kadota M"/>
            <person name="Koyanagi M"/>
            <person name="Keeley SD"/>
            <person name="Tatsumi K"/>
            <person name="Tanaka K"/>
            <person name="Motone F"/>
            <person name="Kageyama Y"/>
            <person name="Nozu R"/>
            <person name="Adachi N"/>
            <person name="Nishimura O"/>
            <person name="Nakagawa R"/>
            <person name="Tanegashima C"/>
            <person name="Kiyatake I"/>
            <person name="Matsumoto R"/>
            <person name="Murakumo K"/>
            <person name="Nishida K"/>
            <person name="Terakita A"/>
            <person name="Kuratani S"/>
            <person name="Sato K"/>
            <person name="Hyodo S Kuraku.S."/>
        </authorList>
    </citation>
    <scope>NUCLEOTIDE SEQUENCE [LARGE SCALE GENOMIC DNA]</scope>
</reference>
<keyword evidence="2" id="KW-0862">Zinc</keyword>
<dbReference type="SUPFAM" id="SSF160240">
    <property type="entry name" value="Cation efflux protein cytoplasmic domain-like"/>
    <property type="match status" value="1"/>
</dbReference>
<dbReference type="AlphaFoldDB" id="A0A401QAR3"/>
<gene>
    <name evidence="4" type="ORF">scyTo_0023082</name>
</gene>
<dbReference type="GO" id="GO:0005385">
    <property type="term" value="F:zinc ion transmembrane transporter activity"/>
    <property type="evidence" value="ECO:0007669"/>
    <property type="project" value="TreeGrafter"/>
</dbReference>
<evidence type="ECO:0000256" key="2">
    <source>
        <dbReference type="ARBA" id="ARBA00022906"/>
    </source>
</evidence>
<evidence type="ECO:0000256" key="1">
    <source>
        <dbReference type="ARBA" id="ARBA00008873"/>
    </source>
</evidence>
<dbReference type="OrthoDB" id="9944568at2759"/>
<dbReference type="OMA" id="CTYGMYQ"/>
<dbReference type="STRING" id="75743.A0A401QAR3"/>
<protein>
    <recommendedName>
        <fullName evidence="3">Cation efflux protein cytoplasmic domain-containing protein</fullName>
    </recommendedName>
</protein>
<evidence type="ECO:0000313" key="5">
    <source>
        <dbReference type="Proteomes" id="UP000288216"/>
    </source>
</evidence>
<comment type="caution">
    <text evidence="4">The sequence shown here is derived from an EMBL/GenBank/DDBJ whole genome shotgun (WGS) entry which is preliminary data.</text>
</comment>
<name>A0A401QAR3_SCYTO</name>
<comment type="similarity">
    <text evidence="1">Belongs to the cation diffusion facilitator (CDF) transporter (TC 2.A.4) family. SLC30A subfamily.</text>
</comment>
<accession>A0A401QAR3</accession>
<evidence type="ECO:0000259" key="3">
    <source>
        <dbReference type="Pfam" id="PF16916"/>
    </source>
</evidence>
<dbReference type="GO" id="GO:0005886">
    <property type="term" value="C:plasma membrane"/>
    <property type="evidence" value="ECO:0007669"/>
    <property type="project" value="TreeGrafter"/>
</dbReference>
<sequence>TPSHLNVHQIRDALLKIEDVHSVQDLNVWSLTMGKTAAIVHLQLIPDSFSRWEDVQSKARQILLCTYGMYQCTVQLQIFKETLNNVCTKCRSVDA</sequence>
<feature type="domain" description="Cation efflux protein cytoplasmic" evidence="3">
    <location>
        <begin position="2"/>
        <end position="76"/>
    </location>
</feature>
<dbReference type="InterPro" id="IPR036837">
    <property type="entry name" value="Cation_efflux_CTD_sf"/>
</dbReference>
<dbReference type="GO" id="GO:0010043">
    <property type="term" value="P:response to zinc ion"/>
    <property type="evidence" value="ECO:0007669"/>
    <property type="project" value="TreeGrafter"/>
</dbReference>
<dbReference type="PANTHER" id="PTHR11562">
    <property type="entry name" value="CATION EFFLUX PROTEIN/ ZINC TRANSPORTER"/>
    <property type="match status" value="1"/>
</dbReference>
<keyword evidence="2" id="KW-0813">Transport</keyword>
<keyword evidence="2" id="KW-0864">Zinc transport</keyword>
<dbReference type="EMBL" id="BFAA01026077">
    <property type="protein sequence ID" value="GCB82452.1"/>
    <property type="molecule type" value="Genomic_DNA"/>
</dbReference>
<organism evidence="4 5">
    <name type="scientific">Scyliorhinus torazame</name>
    <name type="common">Cloudy catshark</name>
    <name type="synonym">Catulus torazame</name>
    <dbReference type="NCBI Taxonomy" id="75743"/>
    <lineage>
        <taxon>Eukaryota</taxon>
        <taxon>Metazoa</taxon>
        <taxon>Chordata</taxon>
        <taxon>Craniata</taxon>
        <taxon>Vertebrata</taxon>
        <taxon>Chondrichthyes</taxon>
        <taxon>Elasmobranchii</taxon>
        <taxon>Galeomorphii</taxon>
        <taxon>Galeoidea</taxon>
        <taxon>Carcharhiniformes</taxon>
        <taxon>Scyliorhinidae</taxon>
        <taxon>Scyliorhinus</taxon>
    </lineage>
</organism>
<keyword evidence="5" id="KW-1185">Reference proteome</keyword>
<proteinExistence type="inferred from homology"/>
<dbReference type="Proteomes" id="UP000288216">
    <property type="component" value="Unassembled WGS sequence"/>
</dbReference>